<comment type="caution">
    <text evidence="6">The sequence shown here is derived from an EMBL/GenBank/DDBJ whole genome shotgun (WGS) entry which is preliminary data.</text>
</comment>
<reference evidence="6" key="1">
    <citation type="submission" date="2020-10" db="EMBL/GenBank/DDBJ databases">
        <authorList>
            <person name="Han B."/>
            <person name="Lu T."/>
            <person name="Zhao Q."/>
            <person name="Huang X."/>
            <person name="Zhao Y."/>
        </authorList>
    </citation>
    <scope>NUCLEOTIDE SEQUENCE</scope>
</reference>
<dbReference type="PROSITE" id="PS50822">
    <property type="entry name" value="PIWI"/>
    <property type="match status" value="1"/>
</dbReference>
<dbReference type="InterPro" id="IPR014811">
    <property type="entry name" value="ArgoL1"/>
</dbReference>
<sequence length="1082" mass="119346">MSYRGGGGRGGRGGDRGDQRPPYGHGRAGGSGGGGGGGGGRPFIWPPPPSTPRPVTPAPPGPYPLPVPMGYRGPMVMPHQGAYGVPMAVYRPSGQAAVFRAPAPAAPQVSFSPAPPAAPVTIRAPPSSSSTTSPAAPSSTPATPRQPAPQSASTPASEPAPAASSAPSPASLAKEVEKKLFVSETALAPPAAAAQGTAAAGADDASYFDLAPVSKKGLAHPARPGLATVGKKVMIRANHFLVNVADNNLFHYDVSINPESKSRQTNREVLNELIKLHGKTALGGKLPAYDGRKSLYTAGSLPFESEEFVVTLVDPEKKEKERAEREYKITIRIAGRTDLYHLQQFLRGRQRDMPQETIQVLDVVLRESPSWNYVTVSRSFFSTTFGHRGDIGEGLECWRGYYQSLRPTQMGLSLNIDISATSFFKPVSVIKFVEEYLNMRDTSRPLSDRDRVKIKKALRGVRIETTHQQDQIRRYKITGVTSIPMSQLIFPVDDKGTRNTVVQYFWDKYKYSLKYGSWPCLQAGSDSRPVYLPMEVCKILEGQRYSKKLNDRQVTNILRATCKRPQEREQSIRDMVLHNKYADDRFAQEFGIKVSSDLVTVPARVLPPPLLKYHDSGREKTCAPSVGQWNMINKKMINGGTIDNWTCLNFSRMRPDEVQRFCMDLIHMCNATGMVVNPRPFVDVKSAAPNHIENALRDVHRRATQMLAQQGVGNQLQLLIVILPDVSGSYGKIKRVCETDIGIVSQCCLPKHASRPNKQYLENVALKINVKVGGRNTVLERAFVRNGIPFVSEVPTIIFGADVTHPPPGEDSASSIAAVVASMDWPEITKYRGLVSAQPHRQEIIEDLFTVTKDPQKGHNVNGGMIRELLIAFRRKTNRRPERIIFYRDGVSEGQFSHVLLHEMDAIRKACASLEEGYLPPVTFVVVQKRHHTRLFPEVHGRRDMTDKSGNILPGTVVDQQICHPTEFDFYLCSHAGIQGTSRPTHYHVLYDENHFTADALQSLTNNLCYTYARCTRAVSVVPPAYYAHLAAFRARYYVEGESSDGGSTPGSSGQTVAREGPVEVRQLPKIKDNVKDVMFYC</sequence>
<feature type="compositionally biased region" description="Gly residues" evidence="3">
    <location>
        <begin position="26"/>
        <end position="41"/>
    </location>
</feature>
<feature type="region of interest" description="Disordered" evidence="3">
    <location>
        <begin position="1"/>
        <end position="63"/>
    </location>
</feature>
<dbReference type="InterPro" id="IPR032472">
    <property type="entry name" value="ArgoL2"/>
</dbReference>
<dbReference type="FunFam" id="2.170.260.10:FF:000001">
    <property type="entry name" value="Protein argonaute-2"/>
    <property type="match status" value="1"/>
</dbReference>
<dbReference type="SUPFAM" id="SSF101690">
    <property type="entry name" value="PAZ domain"/>
    <property type="match status" value="1"/>
</dbReference>
<dbReference type="Gene3D" id="3.30.420.10">
    <property type="entry name" value="Ribonuclease H-like superfamily/Ribonuclease H"/>
    <property type="match status" value="1"/>
</dbReference>
<dbReference type="InterPro" id="IPR032474">
    <property type="entry name" value="Argonaute_N"/>
</dbReference>
<evidence type="ECO:0000259" key="5">
    <source>
        <dbReference type="PROSITE" id="PS50822"/>
    </source>
</evidence>
<dbReference type="PANTHER" id="PTHR22891">
    <property type="entry name" value="EUKARYOTIC TRANSLATION INITIATION FACTOR 2C"/>
    <property type="match status" value="1"/>
</dbReference>
<dbReference type="InterPro" id="IPR032473">
    <property type="entry name" value="Argonaute_Mid_dom"/>
</dbReference>
<dbReference type="InterPro" id="IPR003100">
    <property type="entry name" value="PAZ_dom"/>
</dbReference>
<evidence type="ECO:0000256" key="2">
    <source>
        <dbReference type="ARBA" id="ARBA00023158"/>
    </source>
</evidence>
<feature type="domain" description="PAZ" evidence="4">
    <location>
        <begin position="428"/>
        <end position="541"/>
    </location>
</feature>
<feature type="compositionally biased region" description="Pro residues" evidence="3">
    <location>
        <begin position="44"/>
        <end position="63"/>
    </location>
</feature>
<dbReference type="GO" id="GO:0031047">
    <property type="term" value="P:regulatory ncRNA-mediated gene silencing"/>
    <property type="evidence" value="ECO:0007669"/>
    <property type="project" value="UniProtKB-KW"/>
</dbReference>
<keyword evidence="7" id="KW-1185">Reference proteome</keyword>
<dbReference type="GO" id="GO:0003723">
    <property type="term" value="F:RNA binding"/>
    <property type="evidence" value="ECO:0007669"/>
    <property type="project" value="InterPro"/>
</dbReference>
<accession>A0A811N2Z6</accession>
<evidence type="ECO:0000256" key="1">
    <source>
        <dbReference type="ARBA" id="ARBA00008201"/>
    </source>
</evidence>
<dbReference type="InterPro" id="IPR036085">
    <property type="entry name" value="PAZ_dom_sf"/>
</dbReference>
<feature type="region of interest" description="Disordered" evidence="3">
    <location>
        <begin position="106"/>
        <end position="170"/>
    </location>
</feature>
<evidence type="ECO:0000313" key="6">
    <source>
        <dbReference type="EMBL" id="CAD6215013.1"/>
    </source>
</evidence>
<dbReference type="SUPFAM" id="SSF53098">
    <property type="entry name" value="Ribonuclease H-like"/>
    <property type="match status" value="1"/>
</dbReference>
<feature type="compositionally biased region" description="Gly residues" evidence="3">
    <location>
        <begin position="1"/>
        <end position="11"/>
    </location>
</feature>
<dbReference type="SMART" id="SM00950">
    <property type="entry name" value="Piwi"/>
    <property type="match status" value="1"/>
</dbReference>
<dbReference type="Pfam" id="PF02170">
    <property type="entry name" value="PAZ"/>
    <property type="match status" value="1"/>
</dbReference>
<evidence type="ECO:0000259" key="4">
    <source>
        <dbReference type="PROSITE" id="PS50821"/>
    </source>
</evidence>
<feature type="domain" description="Piwi" evidence="5">
    <location>
        <begin position="718"/>
        <end position="1040"/>
    </location>
</feature>
<dbReference type="Proteomes" id="UP000604825">
    <property type="component" value="Unassembled WGS sequence"/>
</dbReference>
<dbReference type="CDD" id="cd04657">
    <property type="entry name" value="Piwi_ago-like"/>
    <property type="match status" value="1"/>
</dbReference>
<dbReference type="Pfam" id="PF02171">
    <property type="entry name" value="Piwi"/>
    <property type="match status" value="1"/>
</dbReference>
<dbReference type="Pfam" id="PF16487">
    <property type="entry name" value="ArgoMid"/>
    <property type="match status" value="1"/>
</dbReference>
<dbReference type="Pfam" id="PF16488">
    <property type="entry name" value="ArgoL2"/>
    <property type="match status" value="1"/>
</dbReference>
<dbReference type="CDD" id="cd02846">
    <property type="entry name" value="PAZ_argonaute_like"/>
    <property type="match status" value="1"/>
</dbReference>
<dbReference type="InterPro" id="IPR012337">
    <property type="entry name" value="RNaseH-like_sf"/>
</dbReference>
<dbReference type="EMBL" id="CAJGYO010000002">
    <property type="protein sequence ID" value="CAD6215013.1"/>
    <property type="molecule type" value="Genomic_DNA"/>
</dbReference>
<dbReference type="InterPro" id="IPR003165">
    <property type="entry name" value="Piwi"/>
</dbReference>
<dbReference type="OrthoDB" id="10252740at2759"/>
<proteinExistence type="inferred from homology"/>
<dbReference type="InterPro" id="IPR045246">
    <property type="entry name" value="Piwi_ago-like"/>
</dbReference>
<feature type="compositionally biased region" description="Low complexity" evidence="3">
    <location>
        <begin position="1045"/>
        <end position="1054"/>
    </location>
</feature>
<dbReference type="FunFam" id="3.40.50.2300:FF:000110">
    <property type="entry name" value="Argonaute 10"/>
    <property type="match status" value="1"/>
</dbReference>
<dbReference type="SMART" id="SM01163">
    <property type="entry name" value="DUF1785"/>
    <property type="match status" value="1"/>
</dbReference>
<dbReference type="Pfam" id="PF08699">
    <property type="entry name" value="ArgoL1"/>
    <property type="match status" value="1"/>
</dbReference>
<organism evidence="6 7">
    <name type="scientific">Miscanthus lutarioriparius</name>
    <dbReference type="NCBI Taxonomy" id="422564"/>
    <lineage>
        <taxon>Eukaryota</taxon>
        <taxon>Viridiplantae</taxon>
        <taxon>Streptophyta</taxon>
        <taxon>Embryophyta</taxon>
        <taxon>Tracheophyta</taxon>
        <taxon>Spermatophyta</taxon>
        <taxon>Magnoliopsida</taxon>
        <taxon>Liliopsida</taxon>
        <taxon>Poales</taxon>
        <taxon>Poaceae</taxon>
        <taxon>PACMAD clade</taxon>
        <taxon>Panicoideae</taxon>
        <taxon>Andropogonodae</taxon>
        <taxon>Andropogoneae</taxon>
        <taxon>Saccharinae</taxon>
        <taxon>Miscanthus</taxon>
    </lineage>
</organism>
<dbReference type="Gene3D" id="2.170.260.10">
    <property type="entry name" value="paz domain"/>
    <property type="match status" value="1"/>
</dbReference>
<gene>
    <name evidence="6" type="ORF">NCGR_LOCUS10297</name>
</gene>
<dbReference type="PROSITE" id="PS50821">
    <property type="entry name" value="PAZ"/>
    <property type="match status" value="1"/>
</dbReference>
<dbReference type="AlphaFoldDB" id="A0A811N2Z6"/>
<keyword evidence="2" id="KW-0943">RNA-mediated gene silencing</keyword>
<dbReference type="SMART" id="SM00949">
    <property type="entry name" value="PAZ"/>
    <property type="match status" value="1"/>
</dbReference>
<dbReference type="Pfam" id="PF16486">
    <property type="entry name" value="ArgoN"/>
    <property type="match status" value="1"/>
</dbReference>
<comment type="similarity">
    <text evidence="1">Belongs to the argonaute family. Ago subfamily.</text>
</comment>
<evidence type="ECO:0000256" key="3">
    <source>
        <dbReference type="SAM" id="MobiDB-lite"/>
    </source>
</evidence>
<dbReference type="InterPro" id="IPR036397">
    <property type="entry name" value="RNaseH_sf"/>
</dbReference>
<feature type="compositionally biased region" description="Low complexity" evidence="3">
    <location>
        <begin position="119"/>
        <end position="170"/>
    </location>
</feature>
<evidence type="ECO:0000313" key="7">
    <source>
        <dbReference type="Proteomes" id="UP000604825"/>
    </source>
</evidence>
<protein>
    <submittedName>
        <fullName evidence="6">Uncharacterized protein</fullName>
    </submittedName>
</protein>
<feature type="region of interest" description="Disordered" evidence="3">
    <location>
        <begin position="1044"/>
        <end position="1063"/>
    </location>
</feature>
<dbReference type="Gene3D" id="3.40.50.2300">
    <property type="match status" value="1"/>
</dbReference>
<dbReference type="FunFam" id="3.30.420.10:FF:000013">
    <property type="entry name" value="protein argonaute 10-like"/>
    <property type="match status" value="1"/>
</dbReference>
<name>A0A811N2Z6_9POAL</name>